<sequence length="219" mass="24778">MPFAISFIGRHNSGKTTLAAQVAATLKARGLKVGAIKSSKEAGPRLEESRKDTGLFWREGIEKVAFWGQKEGFLRFHVPEKDDFSFWYFVKRFFPEEDIVICEGFKSIRSLPKIEVVRKDLSEPPLYQENIPGLIAVVGDNKSPYRALPDNPEKIAEFILSIKPRKENNILLVDGKPVGLTRFVAKALSETIRGFLRSLRGIKNPKVIELRLKLPEDRG</sequence>
<dbReference type="SUPFAM" id="SSF52540">
    <property type="entry name" value="P-loop containing nucleoside triphosphate hydrolases"/>
    <property type="match status" value="1"/>
</dbReference>
<dbReference type="STRING" id="1795632.TH606_04335"/>
<dbReference type="PANTHER" id="PTHR40072">
    <property type="entry name" value="MOLYBDOPTERIN-GUANINE DINUCLEOTIDE BIOSYNTHESIS ADAPTER PROTEIN-RELATED"/>
    <property type="match status" value="1"/>
</dbReference>
<dbReference type="GO" id="GO:0005525">
    <property type="term" value="F:GTP binding"/>
    <property type="evidence" value="ECO:0007669"/>
    <property type="project" value="InterPro"/>
</dbReference>
<organism evidence="2 3">
    <name type="scientific">Thermodesulfatator autotrophicus</name>
    <dbReference type="NCBI Taxonomy" id="1795632"/>
    <lineage>
        <taxon>Bacteria</taxon>
        <taxon>Pseudomonadati</taxon>
        <taxon>Thermodesulfobacteriota</taxon>
        <taxon>Thermodesulfobacteria</taxon>
        <taxon>Thermodesulfobacteriales</taxon>
        <taxon>Thermodesulfatatoraceae</taxon>
        <taxon>Thermodesulfatator</taxon>
    </lineage>
</organism>
<accession>A0A177E980</accession>
<dbReference type="GO" id="GO:0006777">
    <property type="term" value="P:Mo-molybdopterin cofactor biosynthetic process"/>
    <property type="evidence" value="ECO:0007669"/>
    <property type="project" value="InterPro"/>
</dbReference>
<dbReference type="PANTHER" id="PTHR40072:SF1">
    <property type="entry name" value="MOLYBDOPTERIN-GUANINE DINUCLEOTIDE BIOSYNTHESIS ADAPTER PROTEIN"/>
    <property type="match status" value="1"/>
</dbReference>
<dbReference type="EMBL" id="LSFI01000016">
    <property type="protein sequence ID" value="OAG27970.1"/>
    <property type="molecule type" value="Genomic_DNA"/>
</dbReference>
<dbReference type="OrthoDB" id="9786803at2"/>
<feature type="domain" description="Molybdopterin-guanine dinucleotide biosynthesis protein B (MobB)" evidence="1">
    <location>
        <begin position="5"/>
        <end position="140"/>
    </location>
</feature>
<gene>
    <name evidence="2" type="ORF">TH606_04335</name>
</gene>
<dbReference type="Gene3D" id="3.40.50.300">
    <property type="entry name" value="P-loop containing nucleotide triphosphate hydrolases"/>
    <property type="match status" value="1"/>
</dbReference>
<dbReference type="InterPro" id="IPR004435">
    <property type="entry name" value="MobB_dom"/>
</dbReference>
<evidence type="ECO:0000259" key="1">
    <source>
        <dbReference type="Pfam" id="PF03205"/>
    </source>
</evidence>
<name>A0A177E980_9BACT</name>
<dbReference type="Proteomes" id="UP000076964">
    <property type="component" value="Unassembled WGS sequence"/>
</dbReference>
<keyword evidence="3" id="KW-1185">Reference proteome</keyword>
<dbReference type="InterPro" id="IPR052539">
    <property type="entry name" value="MGD_biosynthesis_adapter"/>
</dbReference>
<dbReference type="AlphaFoldDB" id="A0A177E980"/>
<evidence type="ECO:0000313" key="3">
    <source>
        <dbReference type="Proteomes" id="UP000076964"/>
    </source>
</evidence>
<dbReference type="Pfam" id="PF03205">
    <property type="entry name" value="MobB"/>
    <property type="match status" value="1"/>
</dbReference>
<reference evidence="2 3" key="1">
    <citation type="submission" date="2016-02" db="EMBL/GenBank/DDBJ databases">
        <title>Draft genome sequence of Thermodesulfatator sp. S606.</title>
        <authorList>
            <person name="Lai Q."/>
            <person name="Cao J."/>
            <person name="Dupont S."/>
            <person name="Shao Z."/>
            <person name="Jebbar M."/>
            <person name="Alain K."/>
        </authorList>
    </citation>
    <scope>NUCLEOTIDE SEQUENCE [LARGE SCALE GENOMIC DNA]</scope>
    <source>
        <strain evidence="2 3">S606</strain>
    </source>
</reference>
<comment type="caution">
    <text evidence="2">The sequence shown here is derived from an EMBL/GenBank/DDBJ whole genome shotgun (WGS) entry which is preliminary data.</text>
</comment>
<protein>
    <recommendedName>
        <fullName evidence="1">Molybdopterin-guanine dinucleotide biosynthesis protein B (MobB) domain-containing protein</fullName>
    </recommendedName>
</protein>
<dbReference type="InterPro" id="IPR027417">
    <property type="entry name" value="P-loop_NTPase"/>
</dbReference>
<dbReference type="RefSeq" id="WP_068541609.1">
    <property type="nucleotide sequence ID" value="NZ_LSFI01000016.1"/>
</dbReference>
<evidence type="ECO:0000313" key="2">
    <source>
        <dbReference type="EMBL" id="OAG27970.1"/>
    </source>
</evidence>
<proteinExistence type="predicted"/>